<dbReference type="STRING" id="1849047.A0A3D8SV56"/>
<sequence length="870" mass="100009">MEALLVNTYTAYKTRESKVFSWLKEASQLDAPFRVNQIPILAKSIVKKGLAIPDTIVQLLGDVVSKRKEAREWYKQRRVEDMASGHAHIIKVLEETLATFRSAKVSTAATSPAPKPLSDKKSEVTNLFDLLKIDEARNKSQDPSGEDTDDENATAEDQKLVRPNQKAKGKKIKSGKRKGKPRKEFKVSKAKTKRDKFAGFSDNSPAIYDEEDEFDEFYFIVYCFFQDFNKIREYIQERWCDYQDGLLGLSAVALTTNNALELLQRAEKELLMMIPPEDGTYEALSSMLFYDVGLAHVDYSKDTKLKDDNEALQESFYEEADFLCLPRYWDLCQWIENTPPNKIAADPRRLDEKLEYEAASHTEKMDRDKSIMHEIISECTLLKAMHNDPTFIPPGEDEFTLGIVQMLKTRDIPIWLVFASQIYCDIRYILEEEVTRCHEELLATGHRVRSILQRYRDFFVKHDLHDFLQDFVETRIDEVECWVTEDFCGPVRERLWTSHGIPKARIEPYYYLRRQPLLCGMMVFRFSLTMNDLGVKISNGYGGTIGAAHLYNAIRHELPDFPYWMDMEALMLMHGSQRIFRRDQPPSNCGQYTRSYDRTTGISDMIEQRMAKNMSGRVIQPKNVEDRGLISASIVCSMYLGRFDFVYEGRAPQKTLPDIERLLNEMANDEMEDMAEGLRLLGSNKSLLLGSSTIAAIEAGSSANDATVHQALKQKAFKDETLVRQYQNTGRLTMIQLLNTLCTRVARESYTLNFNYFSFQERCLLLLKAVSEEFTSEIKTFPDFEEGLFWDRGELPCVPYFLFRLMEDDSKKADIVERLGKVMKKVVEEEGDWEVVAVKKLFDRETVAGTTSANKQLLWTADGDGVGVVG</sequence>
<feature type="compositionally biased region" description="Basic residues" evidence="1">
    <location>
        <begin position="165"/>
        <end position="181"/>
    </location>
</feature>
<protein>
    <recommendedName>
        <fullName evidence="2">DUF6604 domain-containing protein</fullName>
    </recommendedName>
</protein>
<evidence type="ECO:0000256" key="1">
    <source>
        <dbReference type="SAM" id="MobiDB-lite"/>
    </source>
</evidence>
<dbReference type="PANTHER" id="PTHR38795:SF1">
    <property type="entry name" value="DUF6604 DOMAIN-CONTAINING PROTEIN"/>
    <property type="match status" value="1"/>
</dbReference>
<reference evidence="3 4" key="1">
    <citation type="journal article" date="2018" name="IMA Fungus">
        <title>IMA Genome-F 9: Draft genome sequence of Annulohypoxylon stygium, Aspergillus mulundensis, Berkeleyomyces basicola (syn. Thielaviopsis basicola), Ceratocystis smalleyi, two Cercospora beticola strains, Coleophoma cylindrospora, Fusarium fracticaudum, Phialophora cf. hyalina, and Morchella septimelata.</title>
        <authorList>
            <person name="Wingfield B.D."/>
            <person name="Bills G.F."/>
            <person name="Dong Y."/>
            <person name="Huang W."/>
            <person name="Nel W.J."/>
            <person name="Swalarsk-Parry B.S."/>
            <person name="Vaghefi N."/>
            <person name="Wilken P.M."/>
            <person name="An Z."/>
            <person name="de Beer Z.W."/>
            <person name="De Vos L."/>
            <person name="Chen L."/>
            <person name="Duong T.A."/>
            <person name="Gao Y."/>
            <person name="Hammerbacher A."/>
            <person name="Kikkert J.R."/>
            <person name="Li Y."/>
            <person name="Li H."/>
            <person name="Li K."/>
            <person name="Li Q."/>
            <person name="Liu X."/>
            <person name="Ma X."/>
            <person name="Naidoo K."/>
            <person name="Pethybridge S.J."/>
            <person name="Sun J."/>
            <person name="Steenkamp E.T."/>
            <person name="van der Nest M.A."/>
            <person name="van Wyk S."/>
            <person name="Wingfield M.J."/>
            <person name="Xiong C."/>
            <person name="Yue Q."/>
            <person name="Zhang X."/>
        </authorList>
    </citation>
    <scope>NUCLEOTIDE SEQUENCE [LARGE SCALE GENOMIC DNA]</scope>
    <source>
        <strain evidence="3 4">BP6252</strain>
    </source>
</reference>
<dbReference type="Pfam" id="PF20253">
    <property type="entry name" value="DUF6604"/>
    <property type="match status" value="1"/>
</dbReference>
<gene>
    <name evidence="3" type="ORF">BP6252_01700</name>
</gene>
<dbReference type="Proteomes" id="UP000256645">
    <property type="component" value="Unassembled WGS sequence"/>
</dbReference>
<accession>A0A3D8SV56</accession>
<evidence type="ECO:0000313" key="3">
    <source>
        <dbReference type="EMBL" id="RDW89668.1"/>
    </source>
</evidence>
<feature type="domain" description="DUF6604" evidence="2">
    <location>
        <begin position="33"/>
        <end position="270"/>
    </location>
</feature>
<dbReference type="AlphaFoldDB" id="A0A3D8SV56"/>
<organism evidence="3 4">
    <name type="scientific">Coleophoma cylindrospora</name>
    <dbReference type="NCBI Taxonomy" id="1849047"/>
    <lineage>
        <taxon>Eukaryota</taxon>
        <taxon>Fungi</taxon>
        <taxon>Dikarya</taxon>
        <taxon>Ascomycota</taxon>
        <taxon>Pezizomycotina</taxon>
        <taxon>Leotiomycetes</taxon>
        <taxon>Helotiales</taxon>
        <taxon>Dermateaceae</taxon>
        <taxon>Coleophoma</taxon>
    </lineage>
</organism>
<dbReference type="EMBL" id="PDLM01000001">
    <property type="protein sequence ID" value="RDW89668.1"/>
    <property type="molecule type" value="Genomic_DNA"/>
</dbReference>
<dbReference type="OrthoDB" id="5238236at2759"/>
<evidence type="ECO:0000259" key="2">
    <source>
        <dbReference type="Pfam" id="PF20253"/>
    </source>
</evidence>
<proteinExistence type="predicted"/>
<name>A0A3D8SV56_9HELO</name>
<comment type="caution">
    <text evidence="3">The sequence shown here is derived from an EMBL/GenBank/DDBJ whole genome shotgun (WGS) entry which is preliminary data.</text>
</comment>
<dbReference type="PANTHER" id="PTHR38795">
    <property type="entry name" value="DUF6604 DOMAIN-CONTAINING PROTEIN"/>
    <property type="match status" value="1"/>
</dbReference>
<evidence type="ECO:0000313" key="4">
    <source>
        <dbReference type="Proteomes" id="UP000256645"/>
    </source>
</evidence>
<feature type="compositionally biased region" description="Acidic residues" evidence="1">
    <location>
        <begin position="144"/>
        <end position="154"/>
    </location>
</feature>
<feature type="region of interest" description="Disordered" evidence="1">
    <location>
        <begin position="138"/>
        <end position="187"/>
    </location>
</feature>
<keyword evidence="4" id="KW-1185">Reference proteome</keyword>
<dbReference type="InterPro" id="IPR046539">
    <property type="entry name" value="DUF6604"/>
</dbReference>